<dbReference type="GO" id="GO:0030170">
    <property type="term" value="F:pyridoxal phosphate binding"/>
    <property type="evidence" value="ECO:0007669"/>
    <property type="project" value="InterPro"/>
</dbReference>
<dbReference type="EMBL" id="BAIQ01000010">
    <property type="protein sequence ID" value="GAE15013.1"/>
    <property type="molecule type" value="Genomic_DNA"/>
</dbReference>
<organism evidence="2 3">
    <name type="scientific">Bacteroides pyogenes JCM 6292</name>
    <dbReference type="NCBI Taxonomy" id="1235809"/>
    <lineage>
        <taxon>Bacteria</taxon>
        <taxon>Pseudomonadati</taxon>
        <taxon>Bacteroidota</taxon>
        <taxon>Bacteroidia</taxon>
        <taxon>Bacteroidales</taxon>
        <taxon>Bacteroidaceae</taxon>
        <taxon>Bacteroides</taxon>
    </lineage>
</organism>
<evidence type="ECO:0000259" key="1">
    <source>
        <dbReference type="Pfam" id="PF00155"/>
    </source>
</evidence>
<dbReference type="InterPro" id="IPR004839">
    <property type="entry name" value="Aminotransferase_I/II_large"/>
</dbReference>
<dbReference type="Gene3D" id="3.90.1150.10">
    <property type="entry name" value="Aspartate Aminotransferase, domain 1"/>
    <property type="match status" value="1"/>
</dbReference>
<dbReference type="Gene3D" id="3.40.640.10">
    <property type="entry name" value="Type I PLP-dependent aspartate aminotransferase-like (Major domain)"/>
    <property type="match status" value="1"/>
</dbReference>
<dbReference type="AlphaFoldDB" id="W4P6J8"/>
<evidence type="ECO:0000313" key="2">
    <source>
        <dbReference type="EMBL" id="GAE15013.1"/>
    </source>
</evidence>
<dbReference type="Pfam" id="PF00155">
    <property type="entry name" value="Aminotran_1_2"/>
    <property type="match status" value="1"/>
</dbReference>
<proteinExistence type="predicted"/>
<feature type="domain" description="Aminotransferase class I/classII large" evidence="1">
    <location>
        <begin position="43"/>
        <end position="116"/>
    </location>
</feature>
<name>W4P6J8_9BACE</name>
<sequence>MIQGHGDDLYKYAGRIVSNFSSNVYNRVDHSGLYRRLSERLEVTTAYPEPEPYSLEEKIARKYGLSAAEVCVTNGATEAIYLIAQTFRSQTSAVLMPTFSEYADACRLHGHRVKPFFSPEVCPMRRGWYGFAIPTIPPARFAGKGCWKSSSCRVPTACSLSTSRTNTSPSNRCLP</sequence>
<dbReference type="InterPro" id="IPR015421">
    <property type="entry name" value="PyrdxlP-dep_Trfase_major"/>
</dbReference>
<dbReference type="SUPFAM" id="SSF53383">
    <property type="entry name" value="PLP-dependent transferases"/>
    <property type="match status" value="1"/>
</dbReference>
<dbReference type="Proteomes" id="UP000018861">
    <property type="component" value="Unassembled WGS sequence"/>
</dbReference>
<reference evidence="2 3" key="1">
    <citation type="journal article" date="2014" name="Genome Announc.">
        <title>Draft Genome Sequences of Three Strains of Bacteroides pyogenes Isolated from a Cat and Swine.</title>
        <authorList>
            <person name="Sakamoto M."/>
            <person name="Oshima K."/>
            <person name="Suda W."/>
            <person name="Kitamura K."/>
            <person name="Iida T."/>
            <person name="Hattori M."/>
            <person name="Ohkuma M."/>
        </authorList>
    </citation>
    <scope>NUCLEOTIDE SEQUENCE [LARGE SCALE GENOMIC DNA]</scope>
    <source>
        <strain evidence="2 3">JCM 6292</strain>
    </source>
</reference>
<dbReference type="InterPro" id="IPR015422">
    <property type="entry name" value="PyrdxlP-dep_Trfase_small"/>
</dbReference>
<comment type="caution">
    <text evidence="2">The sequence shown here is derived from an EMBL/GenBank/DDBJ whole genome shotgun (WGS) entry which is preliminary data.</text>
</comment>
<dbReference type="InterPro" id="IPR015424">
    <property type="entry name" value="PyrdxlP-dep_Trfase"/>
</dbReference>
<evidence type="ECO:0000313" key="3">
    <source>
        <dbReference type="Proteomes" id="UP000018861"/>
    </source>
</evidence>
<protein>
    <submittedName>
        <fullName evidence="2">L-threonine 3-O-phosphate decarboxylase</fullName>
    </submittedName>
</protein>
<gene>
    <name evidence="2" type="ORF">JCM6292_1234</name>
</gene>
<accession>W4P6J8</accession>